<proteinExistence type="inferred from homology"/>
<comment type="similarity">
    <text evidence="12 13">Belongs to the DnaG primase family.</text>
</comment>
<comment type="caution">
    <text evidence="16">The sequence shown here is derived from an EMBL/GenBank/DDBJ whole genome shotgun (WGS) entry which is preliminary data.</text>
</comment>
<evidence type="ECO:0000256" key="3">
    <source>
        <dbReference type="ARBA" id="ARBA00022679"/>
    </source>
</evidence>
<dbReference type="SUPFAM" id="SSF57783">
    <property type="entry name" value="Zinc beta-ribbon"/>
    <property type="match status" value="1"/>
</dbReference>
<keyword evidence="10 12" id="KW-0238">DNA-binding</keyword>
<dbReference type="Gene3D" id="3.40.1360.10">
    <property type="match status" value="1"/>
</dbReference>
<dbReference type="CDD" id="cd03364">
    <property type="entry name" value="TOPRIM_DnaG_primases"/>
    <property type="match status" value="1"/>
</dbReference>
<comment type="subunit">
    <text evidence="12">Monomer. Interacts with DnaB.</text>
</comment>
<comment type="cofactor">
    <cofactor evidence="12 13 14">
        <name>Zn(2+)</name>
        <dbReference type="ChEBI" id="CHEBI:29105"/>
    </cofactor>
    <text evidence="12 13 14">Binds 1 zinc ion per monomer.</text>
</comment>
<dbReference type="Pfam" id="PF01807">
    <property type="entry name" value="Zn_ribbon_DnaG"/>
    <property type="match status" value="1"/>
</dbReference>
<dbReference type="GO" id="GO:1990077">
    <property type="term" value="C:primosome complex"/>
    <property type="evidence" value="ECO:0007669"/>
    <property type="project" value="UniProtKB-KW"/>
</dbReference>
<dbReference type="Pfam" id="PF13155">
    <property type="entry name" value="Toprim_2"/>
    <property type="match status" value="1"/>
</dbReference>
<dbReference type="InterPro" id="IPR036977">
    <property type="entry name" value="DNA_primase_Znf_CHC2"/>
</dbReference>
<keyword evidence="9" id="KW-0460">Magnesium</keyword>
<evidence type="ECO:0000256" key="9">
    <source>
        <dbReference type="ARBA" id="ARBA00022842"/>
    </source>
</evidence>
<evidence type="ECO:0000256" key="11">
    <source>
        <dbReference type="ARBA" id="ARBA00023163"/>
    </source>
</evidence>
<keyword evidence="2 12" id="KW-0639">Primosome</keyword>
<dbReference type="PANTHER" id="PTHR30313:SF2">
    <property type="entry name" value="DNA PRIMASE"/>
    <property type="match status" value="1"/>
</dbReference>
<dbReference type="Proteomes" id="UP000034952">
    <property type="component" value="Unassembled WGS sequence"/>
</dbReference>
<dbReference type="PATRIC" id="fig|1618761.3.peg.499"/>
<dbReference type="SMART" id="SM00493">
    <property type="entry name" value="TOPRIM"/>
    <property type="match status" value="1"/>
</dbReference>
<feature type="zinc finger region" description="CHC2-type" evidence="12 14">
    <location>
        <begin position="37"/>
        <end position="61"/>
    </location>
</feature>
<evidence type="ECO:0000259" key="15">
    <source>
        <dbReference type="PROSITE" id="PS50880"/>
    </source>
</evidence>
<protein>
    <recommendedName>
        <fullName evidence="12 13">DNA primase</fullName>
        <ecNumber evidence="12">2.7.7.101</ecNumber>
    </recommendedName>
</protein>
<evidence type="ECO:0000256" key="12">
    <source>
        <dbReference type="HAMAP-Rule" id="MF_00974"/>
    </source>
</evidence>
<evidence type="ECO:0000256" key="6">
    <source>
        <dbReference type="ARBA" id="ARBA00022723"/>
    </source>
</evidence>
<keyword evidence="5 12" id="KW-0235">DNA replication</keyword>
<keyword evidence="8 12" id="KW-0862">Zinc</keyword>
<accession>A0A0G0DTL9</accession>
<evidence type="ECO:0000256" key="4">
    <source>
        <dbReference type="ARBA" id="ARBA00022695"/>
    </source>
</evidence>
<evidence type="ECO:0000256" key="1">
    <source>
        <dbReference type="ARBA" id="ARBA00022478"/>
    </source>
</evidence>
<evidence type="ECO:0000256" key="14">
    <source>
        <dbReference type="PIRSR" id="PIRSR002811-1"/>
    </source>
</evidence>
<keyword evidence="1 12" id="KW-0240">DNA-directed RNA polymerase</keyword>
<dbReference type="PROSITE" id="PS50880">
    <property type="entry name" value="TOPRIM"/>
    <property type="match status" value="1"/>
</dbReference>
<dbReference type="HAMAP" id="MF_00974">
    <property type="entry name" value="DNA_primase_DnaG"/>
    <property type="match status" value="1"/>
</dbReference>
<dbReference type="Gene3D" id="3.90.580.10">
    <property type="entry name" value="Zinc finger, CHC2-type domain"/>
    <property type="match status" value="1"/>
</dbReference>
<evidence type="ECO:0000256" key="8">
    <source>
        <dbReference type="ARBA" id="ARBA00022833"/>
    </source>
</evidence>
<dbReference type="GO" id="GO:0003899">
    <property type="term" value="F:DNA-directed RNA polymerase activity"/>
    <property type="evidence" value="ECO:0007669"/>
    <property type="project" value="UniProtKB-UniRule"/>
</dbReference>
<dbReference type="GO" id="GO:0005737">
    <property type="term" value="C:cytoplasm"/>
    <property type="evidence" value="ECO:0007669"/>
    <property type="project" value="TreeGrafter"/>
</dbReference>
<keyword evidence="7 12" id="KW-0863">Zinc-finger</keyword>
<dbReference type="NCBIfam" id="TIGR01391">
    <property type="entry name" value="dnaG"/>
    <property type="match status" value="1"/>
</dbReference>
<dbReference type="InterPro" id="IPR037068">
    <property type="entry name" value="DNA_primase_core_N_sf"/>
</dbReference>
<dbReference type="PIRSF" id="PIRSF002811">
    <property type="entry name" value="DnaG"/>
    <property type="match status" value="1"/>
</dbReference>
<evidence type="ECO:0000256" key="13">
    <source>
        <dbReference type="PIRNR" id="PIRNR002811"/>
    </source>
</evidence>
<dbReference type="AlphaFoldDB" id="A0A0G0DTL9"/>
<dbReference type="InterPro" id="IPR050219">
    <property type="entry name" value="DnaG_primase"/>
</dbReference>
<evidence type="ECO:0000256" key="7">
    <source>
        <dbReference type="ARBA" id="ARBA00022771"/>
    </source>
</evidence>
<dbReference type="SMART" id="SM00400">
    <property type="entry name" value="ZnF_CHCC"/>
    <property type="match status" value="1"/>
</dbReference>
<feature type="domain" description="Toprim" evidence="15">
    <location>
        <begin position="255"/>
        <end position="345"/>
    </location>
</feature>
<dbReference type="EMBL" id="LBPY01000009">
    <property type="protein sequence ID" value="KKP66340.1"/>
    <property type="molecule type" value="Genomic_DNA"/>
</dbReference>
<name>A0A0G0DTL9_9BACT</name>
<dbReference type="FunFam" id="3.90.580.10:FF:000001">
    <property type="entry name" value="DNA primase"/>
    <property type="match status" value="1"/>
</dbReference>
<keyword evidence="6 12" id="KW-0479">Metal-binding</keyword>
<dbReference type="EC" id="2.7.7.101" evidence="12"/>
<dbReference type="GO" id="GO:0003677">
    <property type="term" value="F:DNA binding"/>
    <property type="evidence" value="ECO:0007669"/>
    <property type="project" value="UniProtKB-KW"/>
</dbReference>
<dbReference type="SUPFAM" id="SSF56731">
    <property type="entry name" value="DNA primase core"/>
    <property type="match status" value="1"/>
</dbReference>
<dbReference type="GO" id="GO:0000428">
    <property type="term" value="C:DNA-directed RNA polymerase complex"/>
    <property type="evidence" value="ECO:0007669"/>
    <property type="project" value="UniProtKB-KW"/>
</dbReference>
<dbReference type="FunFam" id="3.90.980.10:FF:000001">
    <property type="entry name" value="DNA primase"/>
    <property type="match status" value="1"/>
</dbReference>
<sequence length="589" mass="67410">MSTNNNVEKIKERLSIVDVISSYMQVEQSGKNFKAKCPFHNEKTPSFFISLDRGTYYCFGCGEKGDIFSFIQKFEGTDFMGALKLLAEKAGVTLETRSKDSDGKDKEKKELYYEIMDEATKFFESNFDKEPKARAYLLSRGLTDATIKNFRVGFAKDEWRSLSDYLTTKGYKIQDLEIVGLVKKSEKGTYDRFRSRIIFPISDSSGRVIAFSGRIFGKDDATEAKYLNSPDTPLFNKSNVLFGIDKAKLAIRKRGYSIVVEGQMDLILSHQADFLNTVAVSGTAFTDDVVDNEDKINNLGLIRRLSSNIIFAYDGDSAGIRAASRSAIIALSLDMQVKIAKLPEGKDPADIIKENPDEWKEIIKNSTDIITFHVDRICKNTNDIRQRGKLVRDIIFPFLVVIKSSIDRSSYVSIINSKTGIPSSAIIEDFIVYERNHKVENNTSKDKDILIKKEELSRRDNLEKRLFGIIFWQAQNDLGIVVEDIYKSLEEKIGKDLFLQIRDTHEPYKDILASEAEMWYGNRIKDISRDIREIMLNLEEEILNERKIFLQNQINEQKDKGEDFDPGPILIDYQQTVERIAKIKNHRSQ</sequence>
<dbReference type="InterPro" id="IPR013264">
    <property type="entry name" value="DNAG_N"/>
</dbReference>
<evidence type="ECO:0000256" key="2">
    <source>
        <dbReference type="ARBA" id="ARBA00022515"/>
    </source>
</evidence>
<dbReference type="InterPro" id="IPR034151">
    <property type="entry name" value="TOPRIM_DnaG_bac"/>
</dbReference>
<comment type="domain">
    <text evidence="12">Contains an N-terminal zinc-binding domain, a central core domain that contains the primase activity, and a C-terminal DnaB-binding domain.</text>
</comment>
<dbReference type="GO" id="GO:0008270">
    <property type="term" value="F:zinc ion binding"/>
    <property type="evidence" value="ECO:0007669"/>
    <property type="project" value="UniProtKB-UniRule"/>
</dbReference>
<dbReference type="InterPro" id="IPR002694">
    <property type="entry name" value="Znf_CHC2"/>
</dbReference>
<evidence type="ECO:0000313" key="17">
    <source>
        <dbReference type="Proteomes" id="UP000034952"/>
    </source>
</evidence>
<evidence type="ECO:0000256" key="5">
    <source>
        <dbReference type="ARBA" id="ARBA00022705"/>
    </source>
</evidence>
<dbReference type="Gene3D" id="3.90.980.10">
    <property type="entry name" value="DNA primase, catalytic core, N-terminal domain"/>
    <property type="match status" value="1"/>
</dbReference>
<gene>
    <name evidence="12" type="primary">dnaG</name>
    <name evidence="16" type="ORF">UR64_C0009G0043</name>
</gene>
<organism evidence="16 17">
    <name type="scientific">Candidatus Nomurabacteria bacterium GW2011_GWE1_35_16</name>
    <dbReference type="NCBI Taxonomy" id="1618761"/>
    <lineage>
        <taxon>Bacteria</taxon>
        <taxon>Candidatus Nomuraibacteriota</taxon>
    </lineage>
</organism>
<dbReference type="PANTHER" id="PTHR30313">
    <property type="entry name" value="DNA PRIMASE"/>
    <property type="match status" value="1"/>
</dbReference>
<keyword evidence="3 12" id="KW-0808">Transferase</keyword>
<dbReference type="InterPro" id="IPR006295">
    <property type="entry name" value="DNA_primase_DnaG"/>
</dbReference>
<dbReference type="InterPro" id="IPR006171">
    <property type="entry name" value="TOPRIM_dom"/>
</dbReference>
<evidence type="ECO:0000256" key="10">
    <source>
        <dbReference type="ARBA" id="ARBA00023125"/>
    </source>
</evidence>
<keyword evidence="4 12" id="KW-0548">Nucleotidyltransferase</keyword>
<dbReference type="GO" id="GO:0006269">
    <property type="term" value="P:DNA replication, synthesis of primer"/>
    <property type="evidence" value="ECO:0007669"/>
    <property type="project" value="UniProtKB-UniRule"/>
</dbReference>
<dbReference type="InterPro" id="IPR030846">
    <property type="entry name" value="DnaG_bac"/>
</dbReference>
<keyword evidence="11 12" id="KW-0804">Transcription</keyword>
<evidence type="ECO:0000313" key="16">
    <source>
        <dbReference type="EMBL" id="KKP66340.1"/>
    </source>
</evidence>
<dbReference type="Pfam" id="PF08275">
    <property type="entry name" value="DNAG_N"/>
    <property type="match status" value="1"/>
</dbReference>
<comment type="function">
    <text evidence="12 13">RNA polymerase that catalyzes the synthesis of short RNA molecules used as primers for DNA polymerase during DNA replication.</text>
</comment>
<reference evidence="16 17" key="1">
    <citation type="journal article" date="2015" name="Nature">
        <title>rRNA introns, odd ribosomes, and small enigmatic genomes across a large radiation of phyla.</title>
        <authorList>
            <person name="Brown C.T."/>
            <person name="Hug L.A."/>
            <person name="Thomas B.C."/>
            <person name="Sharon I."/>
            <person name="Castelle C.J."/>
            <person name="Singh A."/>
            <person name="Wilkins M.J."/>
            <person name="Williams K.H."/>
            <person name="Banfield J.F."/>
        </authorList>
    </citation>
    <scope>NUCLEOTIDE SEQUENCE [LARGE SCALE GENOMIC DNA]</scope>
</reference>
<comment type="catalytic activity">
    <reaction evidence="12">
        <text>ssDNA + n NTP = ssDNA/pppN(pN)n-1 hybrid + (n-1) diphosphate.</text>
        <dbReference type="EC" id="2.7.7.101"/>
    </reaction>
</comment>